<proteinExistence type="predicted"/>
<dbReference type="AlphaFoldDB" id="A0A803JIN1"/>
<evidence type="ECO:0000313" key="2">
    <source>
        <dbReference type="Ensembl" id="ENSXETP00000107779"/>
    </source>
</evidence>
<feature type="region of interest" description="Disordered" evidence="1">
    <location>
        <begin position="487"/>
        <end position="520"/>
    </location>
</feature>
<dbReference type="Pfam" id="PF15261">
    <property type="entry name" value="JHY"/>
    <property type="match status" value="1"/>
</dbReference>
<name>A0A803JIN1_XENTR</name>
<reference evidence="2" key="1">
    <citation type="journal article" date="2010" name="Science">
        <title>The genome of the Western clawed frog Xenopus tropicalis.</title>
        <authorList>
            <person name="Hellsten U."/>
            <person name="Harland R.M."/>
            <person name="Gilchrist M.J."/>
            <person name="Hendrix D."/>
            <person name="Jurka J."/>
            <person name="Kapitonov V."/>
            <person name="Ovcharenko I."/>
            <person name="Putnam N.H."/>
            <person name="Shu S."/>
            <person name="Taher L."/>
            <person name="Blitz I.L."/>
            <person name="Blumberg B."/>
            <person name="Dichmann D.S."/>
            <person name="Dubchak I."/>
            <person name="Amaya E."/>
            <person name="Detter J.C."/>
            <person name="Fletcher R."/>
            <person name="Gerhard D.S."/>
            <person name="Goodstein D."/>
            <person name="Graves T."/>
            <person name="Grigoriev I.V."/>
            <person name="Grimwood J."/>
            <person name="Kawashima T."/>
            <person name="Lindquist E."/>
            <person name="Lucas S.M."/>
            <person name="Mead P.E."/>
            <person name="Mitros T."/>
            <person name="Ogino H."/>
            <person name="Ohta Y."/>
            <person name="Poliakov A.V."/>
            <person name="Pollet N."/>
            <person name="Robert J."/>
            <person name="Salamov A."/>
            <person name="Sater A.K."/>
            <person name="Schmutz J."/>
            <person name="Terry A."/>
            <person name="Vize P.D."/>
            <person name="Warren W.C."/>
            <person name="Wells D."/>
            <person name="Wills A."/>
            <person name="Wilson R.K."/>
            <person name="Zimmerman L.B."/>
            <person name="Zorn A.M."/>
            <person name="Grainger R."/>
            <person name="Grammer T."/>
            <person name="Khokha M.K."/>
            <person name="Richardson P.M."/>
            <person name="Rokhsar D.S."/>
        </authorList>
    </citation>
    <scope>NUCLEOTIDE SEQUENCE [LARGE SCALE GENOMIC DNA]</scope>
    <source>
        <strain evidence="2">Nigerian</strain>
    </source>
</reference>
<accession>A0A803JIN1</accession>
<dbReference type="PANTHER" id="PTHR14726:SF1">
    <property type="entry name" value="JHY PROTEIN HOMOLOG"/>
    <property type="match status" value="1"/>
</dbReference>
<dbReference type="InterPro" id="IPR027968">
    <property type="entry name" value="JHY"/>
</dbReference>
<feature type="region of interest" description="Disordered" evidence="1">
    <location>
        <begin position="561"/>
        <end position="619"/>
    </location>
</feature>
<feature type="compositionally biased region" description="Basic and acidic residues" evidence="1">
    <location>
        <begin position="609"/>
        <end position="619"/>
    </location>
</feature>
<gene>
    <name evidence="2" type="primary">jhy</name>
</gene>
<protein>
    <submittedName>
        <fullName evidence="2">Junctional cadherin complex regulator</fullName>
    </submittedName>
</protein>
<feature type="compositionally biased region" description="Basic and acidic residues" evidence="1">
    <location>
        <begin position="578"/>
        <end position="594"/>
    </location>
</feature>
<evidence type="ECO:0000256" key="1">
    <source>
        <dbReference type="SAM" id="MobiDB-lite"/>
    </source>
</evidence>
<sequence length="656" mass="75627">MMGERTKQALEELDLNLSLDSLEESDSESLTQEAKYQSQLQDRIFNTEELVEDVQPEKRLNDGKQKGLHSDRAKKEVILDGKDTITNTPNRKNERIGHKKIRYLFISFQKEDSSYCHLRYDPNWKKHQSHGHSMAAYQDQDEFSDDSSSFSDELSIDMFVHQKTADDKNDLGISGISENKLPYRMVNKHKNNEPNDFISRKSESCEELSNANNRVLDNKHRFKSAESNTHTTNKDFIETNKLTLGVRATKTHKSYLNMYTKKKDDTHDKVEQIIDIHSVKTKTEPRNQVADIVDPSRKPKHTLQEHNLSAQKLKQTVLANGMLEDTNIQSHIIKERQFSNLTPSTSMPDLLLNMDVSKLKYTATRHFTSKESPGEFFSATKDNYYDKHFLFSGQVLNDDIIKDNLHLNQWQVQKAQKQNKTHQTNQDRHNIYDVAEMEKIILGAHSSNKSNITLNQNHMELGYTPFNGVQFYDYLATKLQMQADAFTTEEERNQNAHPNPVSDGSQTAMKKTHEMKEKQRKIPKGYVNKEIKLGGIGPSYTISKEKKEQLHNQKEYAKAIQERNRNTTATVPKAPEVQTEKSDRNKGARHKGLDYAKNIPKPQLLPKPTDQKKEETAPQPIVHDHFSSQIKLLEELQMRHEREKVAVAALSALHIL</sequence>
<dbReference type="InParanoid" id="A0A803JIN1"/>
<dbReference type="PANTHER" id="PTHR14726">
    <property type="entry name" value="JHY PROTEIN HOMOLOG"/>
    <property type="match status" value="1"/>
</dbReference>
<dbReference type="Ensembl" id="ENSXETT00000106920">
    <property type="protein sequence ID" value="ENSXETP00000107779"/>
    <property type="gene ID" value="ENSXETG00000046608"/>
</dbReference>
<organism evidence="2">
    <name type="scientific">Xenopus tropicalis</name>
    <name type="common">Western clawed frog</name>
    <name type="synonym">Silurana tropicalis</name>
    <dbReference type="NCBI Taxonomy" id="8364"/>
    <lineage>
        <taxon>Eukaryota</taxon>
        <taxon>Metazoa</taxon>
        <taxon>Chordata</taxon>
        <taxon>Craniata</taxon>
        <taxon>Vertebrata</taxon>
        <taxon>Euteleostomi</taxon>
        <taxon>Amphibia</taxon>
        <taxon>Batrachia</taxon>
        <taxon>Anura</taxon>
        <taxon>Pipoidea</taxon>
        <taxon>Pipidae</taxon>
        <taxon>Xenopodinae</taxon>
        <taxon>Xenopus</taxon>
        <taxon>Silurana</taxon>
    </lineage>
</organism>
<dbReference type="FunCoup" id="A0A803JIN1">
    <property type="interactions" value="5"/>
</dbReference>
<reference evidence="2" key="2">
    <citation type="submission" date="2021-03" db="UniProtKB">
        <authorList>
            <consortium name="Ensembl"/>
        </authorList>
    </citation>
    <scope>IDENTIFICATION</scope>
</reference>